<feature type="region of interest" description="Disordered" evidence="2">
    <location>
        <begin position="431"/>
        <end position="482"/>
    </location>
</feature>
<feature type="compositionally biased region" description="Low complexity" evidence="2">
    <location>
        <begin position="434"/>
        <end position="467"/>
    </location>
</feature>
<feature type="region of interest" description="Disordered" evidence="2">
    <location>
        <begin position="1"/>
        <end position="63"/>
    </location>
</feature>
<reference evidence="3" key="1">
    <citation type="journal article" date="2020" name="Stud. Mycol.">
        <title>101 Dothideomycetes genomes: a test case for predicting lifestyles and emergence of pathogens.</title>
        <authorList>
            <person name="Haridas S."/>
            <person name="Albert R."/>
            <person name="Binder M."/>
            <person name="Bloem J."/>
            <person name="Labutti K."/>
            <person name="Salamov A."/>
            <person name="Andreopoulos B."/>
            <person name="Baker S."/>
            <person name="Barry K."/>
            <person name="Bills G."/>
            <person name="Bluhm B."/>
            <person name="Cannon C."/>
            <person name="Castanera R."/>
            <person name="Culley D."/>
            <person name="Daum C."/>
            <person name="Ezra D."/>
            <person name="Gonzalez J."/>
            <person name="Henrissat B."/>
            <person name="Kuo A."/>
            <person name="Liang C."/>
            <person name="Lipzen A."/>
            <person name="Lutzoni F."/>
            <person name="Magnuson J."/>
            <person name="Mondo S."/>
            <person name="Nolan M."/>
            <person name="Ohm R."/>
            <person name="Pangilinan J."/>
            <person name="Park H.-J."/>
            <person name="Ramirez L."/>
            <person name="Alfaro M."/>
            <person name="Sun H."/>
            <person name="Tritt A."/>
            <person name="Yoshinaga Y."/>
            <person name="Zwiers L.-H."/>
            <person name="Turgeon B."/>
            <person name="Goodwin S."/>
            <person name="Spatafora J."/>
            <person name="Crous P."/>
            <person name="Grigoriev I."/>
        </authorList>
    </citation>
    <scope>NUCLEOTIDE SEQUENCE</scope>
    <source>
        <strain evidence="3">CBS 113979</strain>
    </source>
</reference>
<feature type="compositionally biased region" description="Low complexity" evidence="2">
    <location>
        <begin position="9"/>
        <end position="32"/>
    </location>
</feature>
<keyword evidence="4" id="KW-1185">Reference proteome</keyword>
<dbReference type="Proteomes" id="UP000800041">
    <property type="component" value="Unassembled WGS sequence"/>
</dbReference>
<name>A0A6G1H903_9PEZI</name>
<sequence length="592" mass="64271">MVSYPDTYPSSQSHRAPRSSRAPSVASSTTGTSRHHHRHHRSTRSHAGGGGGSSPSQPQNEFPIFTHTGDVEIFVAPPPPGRGERAHAHEGEQRFLLHRLILSQCSGFFEAGLSDEWAQGRNGGGGGQQGGGGGGPLGPVGQAAVARRPEKRRWMYELDWGNAGDEVPILVQKEPPQSLFGGPQDLPYNSPSRQPPPLRPKPAPPSSGFFRGLASNFSTLSVNTAAPSVSSASHGVANQPRTPTDDILLSYTNLFRIFYNYAPAIDTTNIANAYVECKALLAVADMYDALSVIGPRVDHHLLRFGSRLWKQIAKYPASYLKLGYLSRSRAIFAEAMVHVVGTWPASASQLKSGPGVQGVSLPVLDLIEDKVDELEELKAKVESKLWRLTLTTSRGERVTPANAWLDWLVISLWRQWFAENTTPGIYGILKGPPSSSGASTTAGGSTSRRISSRSSTTSHSRSNSIIRPSHSQQPSLAALAAPAPPLPLPPPLNTGRIFRLIGIGGSAYLSHDACKRFLKYSAPADSGLYNRENIRRFERRIEELKNLARDAVQPLMRNFAEGTLDAEESGRGRDGGYLTCIRLEEGEMLWDE</sequence>
<dbReference type="PANTHER" id="PTHR38119:SF1">
    <property type="entry name" value="BTB DOMAIN-CONTAINING PROTEIN"/>
    <property type="match status" value="1"/>
</dbReference>
<dbReference type="EMBL" id="ML977144">
    <property type="protein sequence ID" value="KAF1989534.1"/>
    <property type="molecule type" value="Genomic_DNA"/>
</dbReference>
<proteinExistence type="predicted"/>
<evidence type="ECO:0000256" key="1">
    <source>
        <dbReference type="SAM" id="Coils"/>
    </source>
</evidence>
<gene>
    <name evidence="3" type="ORF">K402DRAFT_349409</name>
</gene>
<accession>A0A6G1H903</accession>
<feature type="compositionally biased region" description="Pro residues" evidence="2">
    <location>
        <begin position="193"/>
        <end position="205"/>
    </location>
</feature>
<feature type="coiled-coil region" evidence="1">
    <location>
        <begin position="364"/>
        <end position="391"/>
    </location>
</feature>
<organism evidence="3 4">
    <name type="scientific">Aulographum hederae CBS 113979</name>
    <dbReference type="NCBI Taxonomy" id="1176131"/>
    <lineage>
        <taxon>Eukaryota</taxon>
        <taxon>Fungi</taxon>
        <taxon>Dikarya</taxon>
        <taxon>Ascomycota</taxon>
        <taxon>Pezizomycotina</taxon>
        <taxon>Dothideomycetes</taxon>
        <taxon>Pleosporomycetidae</taxon>
        <taxon>Aulographales</taxon>
        <taxon>Aulographaceae</taxon>
    </lineage>
</organism>
<evidence type="ECO:0000313" key="3">
    <source>
        <dbReference type="EMBL" id="KAF1989534.1"/>
    </source>
</evidence>
<feature type="region of interest" description="Disordered" evidence="2">
    <location>
        <begin position="175"/>
        <end position="206"/>
    </location>
</feature>
<protein>
    <recommendedName>
        <fullName evidence="5">BTB domain-containing protein</fullName>
    </recommendedName>
</protein>
<feature type="compositionally biased region" description="Gly residues" evidence="2">
    <location>
        <begin position="121"/>
        <end position="138"/>
    </location>
</feature>
<keyword evidence="1" id="KW-0175">Coiled coil</keyword>
<evidence type="ECO:0000256" key="2">
    <source>
        <dbReference type="SAM" id="MobiDB-lite"/>
    </source>
</evidence>
<feature type="compositionally biased region" description="Basic residues" evidence="2">
    <location>
        <begin position="33"/>
        <end position="44"/>
    </location>
</feature>
<dbReference type="AlphaFoldDB" id="A0A6G1H903"/>
<dbReference type="PANTHER" id="PTHR38119">
    <property type="entry name" value="BTB DOMAIN-CONTAINING PROTEIN-RELATED"/>
    <property type="match status" value="1"/>
</dbReference>
<evidence type="ECO:0000313" key="4">
    <source>
        <dbReference type="Proteomes" id="UP000800041"/>
    </source>
</evidence>
<feature type="region of interest" description="Disordered" evidence="2">
    <location>
        <begin position="120"/>
        <end position="142"/>
    </location>
</feature>
<dbReference type="OrthoDB" id="5280838at2759"/>
<evidence type="ECO:0008006" key="5">
    <source>
        <dbReference type="Google" id="ProtNLM"/>
    </source>
</evidence>